<evidence type="ECO:0000313" key="3">
    <source>
        <dbReference type="Proteomes" id="UP000241818"/>
    </source>
</evidence>
<evidence type="ECO:0000313" key="2">
    <source>
        <dbReference type="EMBL" id="PSS09259.1"/>
    </source>
</evidence>
<dbReference type="RefSeq" id="XP_024717557.1">
    <property type="nucleotide sequence ID" value="XM_024865527.1"/>
</dbReference>
<sequence>MSSNSQVAVQGLRTFPPEVRNMIYKAGGVFDGKTPELIKALRTDPVLYQEALYVFHEENAYRLSSDNGWGFGAMDGEVLKGIKNLDIDLNYNILGHIPKFIWGFQRLAAERTPLSSLQRVTIRHVQTPGMDHWEMRHFCEFVVEALRLVMAAIFEDCKELTTLTFFPGGLPDAQRAYFVDVMEKEMWLMARVEKNMGEAGGGLVYCWEGKPLTGPVIQREAFLEINSMMYLGWLAVRVDDDNDWDTDDGADYVDEDGRLIDDGLAGDADCGLGSDDGQSADQGSAEE</sequence>
<dbReference type="Proteomes" id="UP000241818">
    <property type="component" value="Unassembled WGS sequence"/>
</dbReference>
<keyword evidence="3" id="KW-1185">Reference proteome</keyword>
<organism evidence="2 3">
    <name type="scientific">Amorphotheca resinae ATCC 22711</name>
    <dbReference type="NCBI Taxonomy" id="857342"/>
    <lineage>
        <taxon>Eukaryota</taxon>
        <taxon>Fungi</taxon>
        <taxon>Dikarya</taxon>
        <taxon>Ascomycota</taxon>
        <taxon>Pezizomycotina</taxon>
        <taxon>Leotiomycetes</taxon>
        <taxon>Helotiales</taxon>
        <taxon>Amorphothecaceae</taxon>
        <taxon>Amorphotheca</taxon>
    </lineage>
</organism>
<evidence type="ECO:0000256" key="1">
    <source>
        <dbReference type="SAM" id="MobiDB-lite"/>
    </source>
</evidence>
<dbReference type="GeneID" id="36573608"/>
<reference evidence="2 3" key="1">
    <citation type="journal article" date="2018" name="New Phytol.">
        <title>Comparative genomics and transcriptomics depict ericoid mycorrhizal fungi as versatile saprotrophs and plant mutualists.</title>
        <authorList>
            <person name="Martino E."/>
            <person name="Morin E."/>
            <person name="Grelet G.A."/>
            <person name="Kuo A."/>
            <person name="Kohler A."/>
            <person name="Daghino S."/>
            <person name="Barry K.W."/>
            <person name="Cichocki N."/>
            <person name="Clum A."/>
            <person name="Dockter R.B."/>
            <person name="Hainaut M."/>
            <person name="Kuo R.C."/>
            <person name="LaButti K."/>
            <person name="Lindahl B.D."/>
            <person name="Lindquist E.A."/>
            <person name="Lipzen A."/>
            <person name="Khouja H.R."/>
            <person name="Magnuson J."/>
            <person name="Murat C."/>
            <person name="Ohm R.A."/>
            <person name="Singer S.W."/>
            <person name="Spatafora J.W."/>
            <person name="Wang M."/>
            <person name="Veneault-Fourrey C."/>
            <person name="Henrissat B."/>
            <person name="Grigoriev I.V."/>
            <person name="Martin F.M."/>
            <person name="Perotto S."/>
        </authorList>
    </citation>
    <scope>NUCLEOTIDE SEQUENCE [LARGE SCALE GENOMIC DNA]</scope>
    <source>
        <strain evidence="2 3">ATCC 22711</strain>
    </source>
</reference>
<name>A0A2T3ASB0_AMORE</name>
<feature type="region of interest" description="Disordered" evidence="1">
    <location>
        <begin position="264"/>
        <end position="287"/>
    </location>
</feature>
<dbReference type="InParanoid" id="A0A2T3ASB0"/>
<dbReference type="EMBL" id="KZ679017">
    <property type="protein sequence ID" value="PSS09259.1"/>
    <property type="molecule type" value="Genomic_DNA"/>
</dbReference>
<accession>A0A2T3ASB0</accession>
<dbReference type="OrthoDB" id="3561275at2759"/>
<feature type="compositionally biased region" description="Low complexity" evidence="1">
    <location>
        <begin position="264"/>
        <end position="277"/>
    </location>
</feature>
<gene>
    <name evidence="2" type="ORF">M430DRAFT_271250</name>
</gene>
<dbReference type="AlphaFoldDB" id="A0A2T3ASB0"/>
<protein>
    <submittedName>
        <fullName evidence="2">Uncharacterized protein</fullName>
    </submittedName>
</protein>
<proteinExistence type="predicted"/>